<evidence type="ECO:0000256" key="4">
    <source>
        <dbReference type="ARBA" id="ARBA00022989"/>
    </source>
</evidence>
<feature type="transmembrane region" description="Helical" evidence="8">
    <location>
        <begin position="354"/>
        <end position="380"/>
    </location>
</feature>
<dbReference type="FunFam" id="1.20.1250.20:FF:000055">
    <property type="entry name" value="Facilitated trehalose transporter Tret1-2 homolog"/>
    <property type="match status" value="1"/>
</dbReference>
<dbReference type="SUPFAM" id="SSF103473">
    <property type="entry name" value="MFS general substrate transporter"/>
    <property type="match status" value="1"/>
</dbReference>
<keyword evidence="3 8" id="KW-0812">Transmembrane</keyword>
<evidence type="ECO:0000256" key="8">
    <source>
        <dbReference type="SAM" id="Phobius"/>
    </source>
</evidence>
<feature type="domain" description="Major facilitator superfamily (MFS) profile" evidence="9">
    <location>
        <begin position="26"/>
        <end position="447"/>
    </location>
</feature>
<dbReference type="NCBIfam" id="TIGR00879">
    <property type="entry name" value="SP"/>
    <property type="match status" value="1"/>
</dbReference>
<evidence type="ECO:0000256" key="7">
    <source>
        <dbReference type="RuleBase" id="RU003346"/>
    </source>
</evidence>
<dbReference type="PROSITE" id="PS50850">
    <property type="entry name" value="MFS"/>
    <property type="match status" value="1"/>
</dbReference>
<dbReference type="InterPro" id="IPR050549">
    <property type="entry name" value="MFS_Trehalose_Transporter"/>
</dbReference>
<feature type="transmembrane region" description="Helical" evidence="8">
    <location>
        <begin position="176"/>
        <end position="197"/>
    </location>
</feature>
<comment type="similarity">
    <text evidence="7">Belongs to the major facilitator superfamily. Sugar transporter (TC 2.A.1.1) family.</text>
</comment>
<dbReference type="InterPro" id="IPR005828">
    <property type="entry name" value="MFS_sugar_transport-like"/>
</dbReference>
<accession>A0AAN8JBZ8</accession>
<comment type="caution">
    <text evidence="10">The sequence shown here is derived from an EMBL/GenBank/DDBJ whole genome shotgun (WGS) entry which is preliminary data.</text>
</comment>
<dbReference type="InterPro" id="IPR044775">
    <property type="entry name" value="MFS_ERD6/Tret1-like"/>
</dbReference>
<evidence type="ECO:0000256" key="6">
    <source>
        <dbReference type="ARBA" id="ARBA00023180"/>
    </source>
</evidence>
<protein>
    <recommendedName>
        <fullName evidence="9">Major facilitator superfamily (MFS) profile domain-containing protein</fullName>
    </recommendedName>
</protein>
<feature type="transmembrane region" description="Helical" evidence="8">
    <location>
        <begin position="62"/>
        <end position="84"/>
    </location>
</feature>
<reference evidence="10 11" key="1">
    <citation type="submission" date="2024-01" db="EMBL/GenBank/DDBJ databases">
        <title>The genome of the rayed Mediterranean limpet Patella caerulea (Linnaeus, 1758).</title>
        <authorList>
            <person name="Anh-Thu Weber A."/>
            <person name="Halstead-Nussloch G."/>
        </authorList>
    </citation>
    <scope>NUCLEOTIDE SEQUENCE [LARGE SCALE GENOMIC DNA]</scope>
    <source>
        <strain evidence="10">AATW-2023a</strain>
        <tissue evidence="10">Whole specimen</tissue>
    </source>
</reference>
<keyword evidence="4 8" id="KW-1133">Transmembrane helix</keyword>
<gene>
    <name evidence="10" type="ORF">SNE40_017901</name>
</gene>
<feature type="transmembrane region" description="Helical" evidence="8">
    <location>
        <begin position="322"/>
        <end position="342"/>
    </location>
</feature>
<evidence type="ECO:0000256" key="1">
    <source>
        <dbReference type="ARBA" id="ARBA00004651"/>
    </source>
</evidence>
<dbReference type="Gene3D" id="1.20.1250.20">
    <property type="entry name" value="MFS general substrate transporter like domains"/>
    <property type="match status" value="1"/>
</dbReference>
<organism evidence="10 11">
    <name type="scientific">Patella caerulea</name>
    <name type="common">Rayed Mediterranean limpet</name>
    <dbReference type="NCBI Taxonomy" id="87958"/>
    <lineage>
        <taxon>Eukaryota</taxon>
        <taxon>Metazoa</taxon>
        <taxon>Spiralia</taxon>
        <taxon>Lophotrochozoa</taxon>
        <taxon>Mollusca</taxon>
        <taxon>Gastropoda</taxon>
        <taxon>Patellogastropoda</taxon>
        <taxon>Patelloidea</taxon>
        <taxon>Patellidae</taxon>
        <taxon>Patella</taxon>
    </lineage>
</organism>
<dbReference type="GO" id="GO:0051119">
    <property type="term" value="F:sugar transmembrane transporter activity"/>
    <property type="evidence" value="ECO:0007669"/>
    <property type="project" value="InterPro"/>
</dbReference>
<dbReference type="PRINTS" id="PR00171">
    <property type="entry name" value="SUGRTRNSPORT"/>
</dbReference>
<dbReference type="InterPro" id="IPR036259">
    <property type="entry name" value="MFS_trans_sf"/>
</dbReference>
<feature type="transmembrane region" description="Helical" evidence="8">
    <location>
        <begin position="258"/>
        <end position="279"/>
    </location>
</feature>
<keyword evidence="7" id="KW-0813">Transport</keyword>
<evidence type="ECO:0000256" key="5">
    <source>
        <dbReference type="ARBA" id="ARBA00023136"/>
    </source>
</evidence>
<feature type="transmembrane region" description="Helical" evidence="8">
    <location>
        <begin position="91"/>
        <end position="110"/>
    </location>
</feature>
<dbReference type="Proteomes" id="UP001347796">
    <property type="component" value="Unassembled WGS sequence"/>
</dbReference>
<feature type="transmembrane region" description="Helical" evidence="8">
    <location>
        <begin position="419"/>
        <end position="443"/>
    </location>
</feature>
<proteinExistence type="inferred from homology"/>
<keyword evidence="11" id="KW-1185">Reference proteome</keyword>
<comment type="subcellular location">
    <subcellularLocation>
        <location evidence="1">Cell membrane</location>
        <topology evidence="1">Multi-pass membrane protein</topology>
    </subcellularLocation>
</comment>
<evidence type="ECO:0000313" key="10">
    <source>
        <dbReference type="EMBL" id="KAK6174667.1"/>
    </source>
</evidence>
<dbReference type="EMBL" id="JAZGQO010000011">
    <property type="protein sequence ID" value="KAK6174667.1"/>
    <property type="molecule type" value="Genomic_DNA"/>
</dbReference>
<dbReference type="CDD" id="cd17358">
    <property type="entry name" value="MFS_GLUT6_8_Class3_like"/>
    <property type="match status" value="1"/>
</dbReference>
<feature type="transmembrane region" description="Helical" evidence="8">
    <location>
        <begin position="116"/>
        <end position="139"/>
    </location>
</feature>
<feature type="transmembrane region" description="Helical" evidence="8">
    <location>
        <begin position="151"/>
        <end position="170"/>
    </location>
</feature>
<evidence type="ECO:0000256" key="2">
    <source>
        <dbReference type="ARBA" id="ARBA00022475"/>
    </source>
</evidence>
<dbReference type="PROSITE" id="PS00217">
    <property type="entry name" value="SUGAR_TRANSPORT_2"/>
    <property type="match status" value="1"/>
</dbReference>
<evidence type="ECO:0000259" key="9">
    <source>
        <dbReference type="PROSITE" id="PS50850"/>
    </source>
</evidence>
<dbReference type="PROSITE" id="PS00216">
    <property type="entry name" value="SUGAR_TRANSPORT_1"/>
    <property type="match status" value="2"/>
</dbReference>
<sequence length="468" mass="50851">MFAMDPKKARLIQSKYEGSPAKQTLAALLAATGALAFGYTIGYSSPAIPDMVKKGVLTYPEAPVFGALMTVGALVGGPLGGWFVEKYGRKMTILFASFPFILGWLLIAYQQSYSYAYLYGGRLLTGIASGIITVCVPVYIAEISSKAYRGVLGTLTQLLITIGILAVYVLGSYIQWSGLALIGALSGLFIIIGAFFLPESPHWLLKQGKKAEAIESLKALRDAHMDVGEECRDIEEGIDVKESVVLSEFLKPELFRPLLIIVFIMFFQQFSGINAIMFYTVTIFEKAVPTLAHSATIGIGVVQVIGTFIAAQLMDRAGRRKLLIFSGLTMAVSLFGMAYYFHNEEVLMSQGTKASWLPVVSLMLFVIGFSLGWGPIPMLVMSEILPVRVKGTASAIAIFSNWSFAFAVTLGFIPAQMAIGPPLVFCIFGASCFISVCFVLRFLPETKGKSLEDIELFFLGKSPINPIV</sequence>
<name>A0AAN8JBZ8_PATCE</name>
<feature type="transmembrane region" description="Helical" evidence="8">
    <location>
        <begin position="291"/>
        <end position="310"/>
    </location>
</feature>
<evidence type="ECO:0000313" key="11">
    <source>
        <dbReference type="Proteomes" id="UP001347796"/>
    </source>
</evidence>
<dbReference type="PANTHER" id="PTHR48021">
    <property type="match status" value="1"/>
</dbReference>
<feature type="transmembrane region" description="Helical" evidence="8">
    <location>
        <begin position="392"/>
        <end position="413"/>
    </location>
</feature>
<dbReference type="InterPro" id="IPR005829">
    <property type="entry name" value="Sugar_transporter_CS"/>
</dbReference>
<dbReference type="Pfam" id="PF00083">
    <property type="entry name" value="Sugar_tr"/>
    <property type="match status" value="1"/>
</dbReference>
<keyword evidence="5 8" id="KW-0472">Membrane</keyword>
<dbReference type="AlphaFoldDB" id="A0AAN8JBZ8"/>
<dbReference type="GO" id="GO:0005886">
    <property type="term" value="C:plasma membrane"/>
    <property type="evidence" value="ECO:0007669"/>
    <property type="project" value="UniProtKB-SubCell"/>
</dbReference>
<keyword evidence="6" id="KW-0325">Glycoprotein</keyword>
<keyword evidence="2" id="KW-1003">Cell membrane</keyword>
<dbReference type="PANTHER" id="PTHR48021:SF1">
    <property type="entry name" value="GH07001P-RELATED"/>
    <property type="match status" value="1"/>
</dbReference>
<dbReference type="InterPro" id="IPR020846">
    <property type="entry name" value="MFS_dom"/>
</dbReference>
<dbReference type="InterPro" id="IPR003663">
    <property type="entry name" value="Sugar/inositol_transpt"/>
</dbReference>
<evidence type="ECO:0000256" key="3">
    <source>
        <dbReference type="ARBA" id="ARBA00022692"/>
    </source>
</evidence>